<dbReference type="CDD" id="cd01646">
    <property type="entry name" value="RT_Bac_retron_I"/>
    <property type="match status" value="1"/>
</dbReference>
<dbReference type="AlphaFoldDB" id="A0AAC9W8K7"/>
<dbReference type="RefSeq" id="WP_081199340.1">
    <property type="nucleotide sequence ID" value="NZ_CP015903.2"/>
</dbReference>
<evidence type="ECO:0000259" key="1">
    <source>
        <dbReference type="PROSITE" id="PS50878"/>
    </source>
</evidence>
<evidence type="ECO:0000313" key="3">
    <source>
        <dbReference type="Proteomes" id="UP000192067"/>
    </source>
</evidence>
<reference evidence="2 3" key="1">
    <citation type="journal article" date="2017" name="BMC Genomics">
        <title>Comparative and functional genomics of the Lactococcus lactis taxon; insights into evolution and niche adaptation.</title>
        <authorList>
            <person name="Kelleher P."/>
            <person name="Bottacini F."/>
            <person name="Mahony J."/>
            <person name="Kilcawley K.N."/>
            <person name="van Sinderen D."/>
        </authorList>
    </citation>
    <scope>NUCLEOTIDE SEQUENCE [LARGE SCALE GENOMIC DNA]</scope>
    <source>
        <strain evidence="2 3">UC11</strain>
    </source>
</reference>
<dbReference type="InterPro" id="IPR000477">
    <property type="entry name" value="RT_dom"/>
</dbReference>
<dbReference type="Proteomes" id="UP000192067">
    <property type="component" value="Chromosome"/>
</dbReference>
<dbReference type="PROSITE" id="PS50878">
    <property type="entry name" value="RT_POL"/>
    <property type="match status" value="1"/>
</dbReference>
<proteinExistence type="predicted"/>
<protein>
    <submittedName>
        <fullName evidence="2">Abortive infection protein</fullName>
    </submittedName>
</protein>
<evidence type="ECO:0000313" key="2">
    <source>
        <dbReference type="EMBL" id="ARE12920.1"/>
    </source>
</evidence>
<sequence length="600" mass="71035">MESVFTELYDLIFDPVFLVRYGYYDITIKNKKMNTEKVEIENDYGKSDSFYFKVFNMESFSEYLRGHDLKNFFKYGKSISTEPVYFSIPKNINSRRQYKMPNLYSYMALNYYMCDQKKEFVDVFVSNKFSTSKFFNQLNFDYSTTQEISQTLLYGGVKKLYLDLSNFYHTLYTHSIPWMITGKAEAKKDRKNGFANTLDKLITSCQYDETHGIPTGNLLSRIIAELYMCHFDKRMENNNFIYTRYVDDVVFPFTLEAEKEDFLKEFSLICRENNLLVNDNKTRVDNFPFINKSSKSNIFSFFENLTLKNSDEKWIKEISNFIDYCINEESLGNKGAIKSIFPVIKNTFKNKKISSAKLNNIFSKKDIITDFNIFEKILDLSLKDSRLTNKFLTFFENMSSLGFSSISASEIVKKYFSVNSNSIGRKIDYYHKNHFNQELYQILLYAVEFEIDNLLTQEELLKLITSNTDDFSLVLVTILYLKNGSYKRNELLEKIDSLFIDTHVNYPSDTARMSEKFWLFRYFFYFLLSKENINKKEVNTYCKSKNYNIGKNGYESELNWRYIRGSASNTSVNDFFNELIENEVWLIYCGENGDFKYLPR</sequence>
<name>A0AAC9W8K7_LACLL</name>
<organism evidence="2 3">
    <name type="scientific">Lactococcus lactis subsp. lactis</name>
    <name type="common">Streptococcus lactis</name>
    <dbReference type="NCBI Taxonomy" id="1360"/>
    <lineage>
        <taxon>Bacteria</taxon>
        <taxon>Bacillati</taxon>
        <taxon>Bacillota</taxon>
        <taxon>Bacilli</taxon>
        <taxon>Lactobacillales</taxon>
        <taxon>Streptococcaceae</taxon>
        <taxon>Lactococcus</taxon>
    </lineage>
</organism>
<accession>A0AAC9W8K7</accession>
<feature type="domain" description="Reverse transcriptase" evidence="1">
    <location>
        <begin position="69"/>
        <end position="326"/>
    </location>
</feature>
<dbReference type="EMBL" id="CP015904">
    <property type="protein sequence ID" value="ARE12920.1"/>
    <property type="molecule type" value="Genomic_DNA"/>
</dbReference>
<dbReference type="Pfam" id="PF00078">
    <property type="entry name" value="RVT_1"/>
    <property type="match status" value="1"/>
</dbReference>
<gene>
    <name evidence="2" type="ORF">LLUC11_0585</name>
</gene>